<dbReference type="PANTHER" id="PTHR30024:SF47">
    <property type="entry name" value="TAURINE-BINDING PERIPLASMIC PROTEIN"/>
    <property type="match status" value="1"/>
</dbReference>
<evidence type="ECO:0000313" key="6">
    <source>
        <dbReference type="EMBL" id="BBB89620.1"/>
    </source>
</evidence>
<evidence type="ECO:0000259" key="5">
    <source>
        <dbReference type="Pfam" id="PF09084"/>
    </source>
</evidence>
<dbReference type="Gene3D" id="3.40.190.10">
    <property type="entry name" value="Periplasmic binding protein-like II"/>
    <property type="match status" value="2"/>
</dbReference>
<dbReference type="GO" id="GO:0042597">
    <property type="term" value="C:periplasmic space"/>
    <property type="evidence" value="ECO:0007669"/>
    <property type="project" value="UniProtKB-SubCell"/>
</dbReference>
<protein>
    <submittedName>
        <fullName evidence="6">Putative aliphatic sulfonates-binding protein</fullName>
    </submittedName>
</protein>
<feature type="signal peptide" evidence="4">
    <location>
        <begin position="1"/>
        <end position="27"/>
    </location>
</feature>
<name>A0A348AEX2_9FIRM</name>
<accession>A0A348AEX2</accession>
<gene>
    <name evidence="6" type="primary">ssuA_3</name>
    <name evidence="6" type="ORF">MAMMFC1_00253</name>
</gene>
<reference evidence="6 7" key="1">
    <citation type="journal article" date="2018" name="Int. J. Syst. Evol. Microbiol.">
        <title>Methylomusa anaerophila gen. nov., sp. nov., an anaerobic methanol-utilizing bacterium isolated from a microbial fuel cell.</title>
        <authorList>
            <person name="Amano N."/>
            <person name="Yamamuro A."/>
            <person name="Miyahara M."/>
            <person name="Kouzuma A."/>
            <person name="Abe T."/>
            <person name="Watanabe K."/>
        </authorList>
    </citation>
    <scope>NUCLEOTIDE SEQUENCE [LARGE SCALE GENOMIC DNA]</scope>
    <source>
        <strain evidence="6 7">MMFC1</strain>
    </source>
</reference>
<proteinExistence type="inferred from homology"/>
<comment type="subcellular location">
    <subcellularLocation>
        <location evidence="1">Periplasm</location>
    </subcellularLocation>
</comment>
<evidence type="ECO:0000256" key="4">
    <source>
        <dbReference type="SAM" id="SignalP"/>
    </source>
</evidence>
<dbReference type="SUPFAM" id="SSF53850">
    <property type="entry name" value="Periplasmic binding protein-like II"/>
    <property type="match status" value="1"/>
</dbReference>
<dbReference type="PANTHER" id="PTHR30024">
    <property type="entry name" value="ALIPHATIC SULFONATES-BINDING PROTEIN-RELATED"/>
    <property type="match status" value="1"/>
</dbReference>
<evidence type="ECO:0000256" key="1">
    <source>
        <dbReference type="ARBA" id="ARBA00004418"/>
    </source>
</evidence>
<dbReference type="KEGG" id="mana:MAMMFC1_00253"/>
<dbReference type="InterPro" id="IPR015168">
    <property type="entry name" value="SsuA/THI5"/>
</dbReference>
<keyword evidence="7" id="KW-1185">Reference proteome</keyword>
<keyword evidence="3 4" id="KW-0732">Signal</keyword>
<feature type="chain" id="PRO_5038988633" evidence="4">
    <location>
        <begin position="28"/>
        <end position="349"/>
    </location>
</feature>
<evidence type="ECO:0000313" key="7">
    <source>
        <dbReference type="Proteomes" id="UP000276437"/>
    </source>
</evidence>
<dbReference type="EMBL" id="AP018449">
    <property type="protein sequence ID" value="BBB89620.1"/>
    <property type="molecule type" value="Genomic_DNA"/>
</dbReference>
<dbReference type="Proteomes" id="UP000276437">
    <property type="component" value="Chromosome"/>
</dbReference>
<dbReference type="PROSITE" id="PS51257">
    <property type="entry name" value="PROKAR_LIPOPROTEIN"/>
    <property type="match status" value="1"/>
</dbReference>
<dbReference type="AlphaFoldDB" id="A0A348AEX2"/>
<sequence>MIAMYHRLFSRNIVLLALVLATAFAVAGCGQKDEKAAKSATPGVVEITELRYQGWTGQVTLAELAEDLGYLAPIKLKWVGNTISGPQDIQATATGDIDFGSAFTGSVIGLKAANAPVKAVISSNGVNEKSHGSLVVLQDSPIKEARDLIGKKIAVNTLGAHHEVMIKSYLRKAGLTEDEIRKVELVVTPPANTEQALRQGQVEASFMTGFWRDKAMERGSVRSVVTDYQLFGNFNSSCLVMSEKFIKENPNTVKKFVEGLAKAIEWANTTPRDEVVDRMENIINKRKRNENTEGVKYWRHTGIASKGGVISEGDLKIWIDWLVQEGKLKEGQVKVSSVYTNDFNPFRDR</sequence>
<evidence type="ECO:0000256" key="2">
    <source>
        <dbReference type="ARBA" id="ARBA00010742"/>
    </source>
</evidence>
<organism evidence="6 7">
    <name type="scientific">Methylomusa anaerophila</name>
    <dbReference type="NCBI Taxonomy" id="1930071"/>
    <lineage>
        <taxon>Bacteria</taxon>
        <taxon>Bacillati</taxon>
        <taxon>Bacillota</taxon>
        <taxon>Negativicutes</taxon>
        <taxon>Selenomonadales</taxon>
        <taxon>Sporomusaceae</taxon>
        <taxon>Methylomusa</taxon>
    </lineage>
</organism>
<feature type="domain" description="SsuA/THI5-like" evidence="5">
    <location>
        <begin position="87"/>
        <end position="272"/>
    </location>
</feature>
<evidence type="ECO:0000256" key="3">
    <source>
        <dbReference type="ARBA" id="ARBA00022729"/>
    </source>
</evidence>
<comment type="similarity">
    <text evidence="2">Belongs to the bacterial solute-binding protein SsuA/TauA family.</text>
</comment>
<dbReference type="Pfam" id="PF09084">
    <property type="entry name" value="NMT1"/>
    <property type="match status" value="1"/>
</dbReference>